<sequence length="116" mass="13717">MPHPINIKRVYEPAGEADGFRVLVDRVWPRGMTKEKAEVDLWMKDIGPSTDLRKWFSHDPERWEEFRRRYREELAKEPELIEELRGYARKGPLTLVYSAKDEAHNQAVVIREVVKG</sequence>
<name>A0A942I9C9_9HYPH</name>
<dbReference type="AlphaFoldDB" id="A0A942I9C9"/>
<gene>
    <name evidence="1" type="ORF">KEU06_11360</name>
</gene>
<proteinExistence type="predicted"/>
<comment type="caution">
    <text evidence="1">The sequence shown here is derived from an EMBL/GenBank/DDBJ whole genome shotgun (WGS) entry which is preliminary data.</text>
</comment>
<dbReference type="Pfam" id="PF22752">
    <property type="entry name" value="DUF488-N3i"/>
    <property type="match status" value="1"/>
</dbReference>
<keyword evidence="2" id="KW-1185">Reference proteome</keyword>
<dbReference type="EMBL" id="JAGWCR010000005">
    <property type="protein sequence ID" value="MBS3649206.1"/>
    <property type="molecule type" value="Genomic_DNA"/>
</dbReference>
<dbReference type="RefSeq" id="WP_188254771.1">
    <property type="nucleotide sequence ID" value="NZ_JABVCF010000005.1"/>
</dbReference>
<dbReference type="PANTHER" id="PTHR36849:SF1">
    <property type="entry name" value="CYTOPLASMIC PROTEIN"/>
    <property type="match status" value="1"/>
</dbReference>
<dbReference type="Proteomes" id="UP000680348">
    <property type="component" value="Unassembled WGS sequence"/>
</dbReference>
<accession>A0A942I9C9</accession>
<evidence type="ECO:0000313" key="2">
    <source>
        <dbReference type="Proteomes" id="UP000680348"/>
    </source>
</evidence>
<reference evidence="1" key="1">
    <citation type="submission" date="2021-04" db="EMBL/GenBank/DDBJ databases">
        <title>Pseudaminobacter soli sp. nov., isolated from paddy soil contaminated by heavy metals.</title>
        <authorList>
            <person name="Zhang K."/>
        </authorList>
    </citation>
    <scope>NUCLEOTIDE SEQUENCE</scope>
    <source>
        <strain evidence="1">19-2017</strain>
    </source>
</reference>
<protein>
    <submittedName>
        <fullName evidence="1">DUF488 family protein</fullName>
    </submittedName>
</protein>
<evidence type="ECO:0000313" key="1">
    <source>
        <dbReference type="EMBL" id="MBS3649206.1"/>
    </source>
</evidence>
<dbReference type="PANTHER" id="PTHR36849">
    <property type="entry name" value="CYTOPLASMIC PROTEIN-RELATED"/>
    <property type="match status" value="1"/>
</dbReference>
<dbReference type="InterPro" id="IPR052552">
    <property type="entry name" value="YeaO-like"/>
</dbReference>
<organism evidence="1 2">
    <name type="scientific">Pseudaminobacter soli</name>
    <name type="common">ex Zhang et al. 2022</name>
    <dbReference type="NCBI Taxonomy" id="2831468"/>
    <lineage>
        <taxon>Bacteria</taxon>
        <taxon>Pseudomonadati</taxon>
        <taxon>Pseudomonadota</taxon>
        <taxon>Alphaproteobacteria</taxon>
        <taxon>Hyphomicrobiales</taxon>
        <taxon>Phyllobacteriaceae</taxon>
        <taxon>Pseudaminobacter</taxon>
    </lineage>
</organism>